<feature type="signal peptide" evidence="4">
    <location>
        <begin position="1"/>
        <end position="20"/>
    </location>
</feature>
<proteinExistence type="inferred from homology"/>
<evidence type="ECO:0000313" key="6">
    <source>
        <dbReference type="EMBL" id="GMR40880.1"/>
    </source>
</evidence>
<feature type="non-terminal residue" evidence="6">
    <location>
        <position position="284"/>
    </location>
</feature>
<dbReference type="Pfam" id="PF00135">
    <property type="entry name" value="COesterase"/>
    <property type="match status" value="1"/>
</dbReference>
<comment type="caution">
    <text evidence="6">The sequence shown here is derived from an EMBL/GenBank/DDBJ whole genome shotgun (WGS) entry which is preliminary data.</text>
</comment>
<dbReference type="Proteomes" id="UP001328107">
    <property type="component" value="Unassembled WGS sequence"/>
</dbReference>
<evidence type="ECO:0000256" key="3">
    <source>
        <dbReference type="ARBA" id="ARBA00022801"/>
    </source>
</evidence>
<organism evidence="6 7">
    <name type="scientific">Pristionchus mayeri</name>
    <dbReference type="NCBI Taxonomy" id="1317129"/>
    <lineage>
        <taxon>Eukaryota</taxon>
        <taxon>Metazoa</taxon>
        <taxon>Ecdysozoa</taxon>
        <taxon>Nematoda</taxon>
        <taxon>Chromadorea</taxon>
        <taxon>Rhabditida</taxon>
        <taxon>Rhabditina</taxon>
        <taxon>Diplogasteromorpha</taxon>
        <taxon>Diplogasteroidea</taxon>
        <taxon>Neodiplogasteridae</taxon>
        <taxon>Pristionchus</taxon>
    </lineage>
</organism>
<evidence type="ECO:0000256" key="4">
    <source>
        <dbReference type="RuleBase" id="RU361235"/>
    </source>
</evidence>
<evidence type="ECO:0000259" key="5">
    <source>
        <dbReference type="Pfam" id="PF00135"/>
    </source>
</evidence>
<dbReference type="GO" id="GO:0052689">
    <property type="term" value="F:carboxylic ester hydrolase activity"/>
    <property type="evidence" value="ECO:0007669"/>
    <property type="project" value="UniProtKB-KW"/>
</dbReference>
<dbReference type="PANTHER" id="PTHR45580">
    <property type="entry name" value="PROTEIN CBG05369"/>
    <property type="match status" value="1"/>
</dbReference>
<keyword evidence="2" id="KW-0719">Serine esterase</keyword>
<dbReference type="SUPFAM" id="SSF53474">
    <property type="entry name" value="alpha/beta-Hydrolases"/>
    <property type="match status" value="1"/>
</dbReference>
<accession>A0AAN5CDC7</accession>
<sequence>SFSRMFITLILFLPFASSLANFPIVRTSYGSVRGYEYRTEGGFVGEIYKKIPYAAPPIGQRRWQKAVPPDQWNYTLDGTFFGPACPQKFFWEGVGTGFSEDCLTLNIYTSKECRESNASCPVLQYIHGGGHLFGGALMFPDESLVEKYASKGIVLVTIAYRLGVFGVLALGDENVIPANLALHDIVESLRFVRKEIHNFGGDREKISIMGHSSGAAIVLMLTFSPGVNKQGDTPLFAGAISMSGSLTFAEEEEMVKRSHRVAKELNCTGSAREIIDCMRLLSTE</sequence>
<feature type="chain" id="PRO_5042669201" description="Carboxylic ester hydrolase" evidence="4">
    <location>
        <begin position="21"/>
        <end position="284"/>
    </location>
</feature>
<dbReference type="PROSITE" id="PS00122">
    <property type="entry name" value="CARBOXYLESTERASE_B_1"/>
    <property type="match status" value="1"/>
</dbReference>
<dbReference type="AlphaFoldDB" id="A0AAN5CDC7"/>
<feature type="non-terminal residue" evidence="6">
    <location>
        <position position="1"/>
    </location>
</feature>
<dbReference type="EC" id="3.1.1.-" evidence="4"/>
<comment type="similarity">
    <text evidence="1 4">Belongs to the type-B carboxylesterase/lipase family.</text>
</comment>
<reference evidence="7" key="1">
    <citation type="submission" date="2022-10" db="EMBL/GenBank/DDBJ databases">
        <title>Genome assembly of Pristionchus species.</title>
        <authorList>
            <person name="Yoshida K."/>
            <person name="Sommer R.J."/>
        </authorList>
    </citation>
    <scope>NUCLEOTIDE SEQUENCE [LARGE SCALE GENOMIC DNA]</scope>
    <source>
        <strain evidence="7">RS5460</strain>
    </source>
</reference>
<dbReference type="PANTHER" id="PTHR45580:SF6">
    <property type="entry name" value="CARBOXYLESTERASE TYPE B DOMAIN-CONTAINING PROTEIN"/>
    <property type="match status" value="1"/>
</dbReference>
<feature type="domain" description="Carboxylesterase type B" evidence="5">
    <location>
        <begin position="23"/>
        <end position="282"/>
    </location>
</feature>
<evidence type="ECO:0000313" key="7">
    <source>
        <dbReference type="Proteomes" id="UP001328107"/>
    </source>
</evidence>
<keyword evidence="7" id="KW-1185">Reference proteome</keyword>
<dbReference type="EMBL" id="BTRK01000003">
    <property type="protein sequence ID" value="GMR40880.1"/>
    <property type="molecule type" value="Genomic_DNA"/>
</dbReference>
<dbReference type="InterPro" id="IPR019826">
    <property type="entry name" value="Carboxylesterase_B_AS"/>
</dbReference>
<protein>
    <recommendedName>
        <fullName evidence="4">Carboxylic ester hydrolase</fullName>
        <ecNumber evidence="4">3.1.1.-</ecNumber>
    </recommendedName>
</protein>
<dbReference type="InterPro" id="IPR002018">
    <property type="entry name" value="CarbesteraseB"/>
</dbReference>
<dbReference type="Gene3D" id="3.40.50.1820">
    <property type="entry name" value="alpha/beta hydrolase"/>
    <property type="match status" value="1"/>
</dbReference>
<evidence type="ECO:0000256" key="1">
    <source>
        <dbReference type="ARBA" id="ARBA00005964"/>
    </source>
</evidence>
<evidence type="ECO:0000256" key="2">
    <source>
        <dbReference type="ARBA" id="ARBA00022487"/>
    </source>
</evidence>
<keyword evidence="3 4" id="KW-0378">Hydrolase</keyword>
<name>A0AAN5CDC7_9BILA</name>
<keyword evidence="4" id="KW-0732">Signal</keyword>
<dbReference type="InterPro" id="IPR029058">
    <property type="entry name" value="AB_hydrolase_fold"/>
</dbReference>
<gene>
    <name evidence="6" type="ORF">PMAYCL1PPCAC_11075</name>
</gene>